<gene>
    <name evidence="3" type="ordered locus">SCATT_36370</name>
</gene>
<protein>
    <submittedName>
        <fullName evidence="3">WD40 domain protein beta Propeller</fullName>
    </submittedName>
</protein>
<dbReference type="InterPro" id="IPR011659">
    <property type="entry name" value="WD40"/>
</dbReference>
<dbReference type="eggNOG" id="COG0823">
    <property type="taxonomic scope" value="Bacteria"/>
</dbReference>
<dbReference type="KEGG" id="scy:SCATT_36370"/>
<dbReference type="InterPro" id="IPR006311">
    <property type="entry name" value="TAT_signal"/>
</dbReference>
<evidence type="ECO:0000256" key="2">
    <source>
        <dbReference type="SAM" id="SignalP"/>
    </source>
</evidence>
<dbReference type="Proteomes" id="UP000007842">
    <property type="component" value="Chromosome"/>
</dbReference>
<sequence length="341" mass="35677">MGAQLNILRRRGLAALTTAVALTAGTTALAVPAASAASTPSDGLIAMDNGNGILTVQPDGGGLRSLGGGLRQPAWSPDGSRLVSDDVTGLSTQRYDGTGSYALPSATGAFQDPAYWYAAQDVVFSSAGRLMAQRSDGTTTAWQVLSAAHEPSGVCDDHPAAEYRHGYLYFARHTGRSGNGCAGASAIWKYDPATRAVTKVADNADQPAVSSDGGKLAFVRTVAGHRQVFTARADGSGARRLTTGDTDHTDPDWAPTGTRLVMEATSATTHDVVITDAAGTTTTTVYGNGYHPKWQPLRTDHVMRVWGNNASATAIAGSRFNWAGPPSATPRRVCCRPRRRC</sequence>
<dbReference type="STRING" id="1003195.SCATT_36370"/>
<proteinExistence type="inferred from homology"/>
<dbReference type="HOGENOM" id="CLU_917404_0_0_11"/>
<evidence type="ECO:0000313" key="3">
    <source>
        <dbReference type="EMBL" id="AEW96008.1"/>
    </source>
</evidence>
<dbReference type="InterPro" id="IPR011042">
    <property type="entry name" value="6-blade_b-propeller_TolB-like"/>
</dbReference>
<keyword evidence="4" id="KW-1185">Reference proteome</keyword>
<dbReference type="EMBL" id="CP003219">
    <property type="protein sequence ID" value="AEW96008.1"/>
    <property type="molecule type" value="Genomic_DNA"/>
</dbReference>
<accession>G8X017</accession>
<feature type="signal peptide" evidence="2">
    <location>
        <begin position="1"/>
        <end position="30"/>
    </location>
</feature>
<dbReference type="PATRIC" id="fig|1003195.29.peg.3629"/>
<evidence type="ECO:0000313" key="4">
    <source>
        <dbReference type="Proteomes" id="UP000007842"/>
    </source>
</evidence>
<dbReference type="AlphaFoldDB" id="G8X017"/>
<dbReference type="Pfam" id="PF07676">
    <property type="entry name" value="PD40"/>
    <property type="match status" value="2"/>
</dbReference>
<reference evidence="4" key="1">
    <citation type="submission" date="2011-12" db="EMBL/GenBank/DDBJ databases">
        <title>Complete genome sequence of Streptomyces cattleya strain DSM 46488.</title>
        <authorList>
            <person name="Ou H.-Y."/>
            <person name="Li P."/>
            <person name="Zhao C."/>
            <person name="O'Hagan D."/>
            <person name="Deng Z."/>
        </authorList>
    </citation>
    <scope>NUCLEOTIDE SEQUENCE [LARGE SCALE GENOMIC DNA]</scope>
    <source>
        <strain evidence="4">ATCC 35852 / DSM 46488 / JCM 4925 / NBRC 14057 / NRRL 8057</strain>
    </source>
</reference>
<dbReference type="SUPFAM" id="SSF69304">
    <property type="entry name" value="Tricorn protease N-terminal domain"/>
    <property type="match status" value="1"/>
</dbReference>
<comment type="similarity">
    <text evidence="1">Belongs to the TolB family.</text>
</comment>
<organism evidence="3 4">
    <name type="scientific">Streptantibioticus cattleyicolor (strain ATCC 35852 / DSM 46488 / JCM 4925 / NBRC 14057 / NRRL 8057)</name>
    <name type="common">Streptomyces cattleya</name>
    <dbReference type="NCBI Taxonomy" id="1003195"/>
    <lineage>
        <taxon>Bacteria</taxon>
        <taxon>Bacillati</taxon>
        <taxon>Actinomycetota</taxon>
        <taxon>Actinomycetes</taxon>
        <taxon>Kitasatosporales</taxon>
        <taxon>Streptomycetaceae</taxon>
        <taxon>Streptantibioticus</taxon>
    </lineage>
</organism>
<dbReference type="PANTHER" id="PTHR36842">
    <property type="entry name" value="PROTEIN TOLB HOMOLOG"/>
    <property type="match status" value="1"/>
</dbReference>
<name>G8X017_STREN</name>
<dbReference type="Gene3D" id="2.120.10.30">
    <property type="entry name" value="TolB, C-terminal domain"/>
    <property type="match status" value="1"/>
</dbReference>
<feature type="chain" id="PRO_5039021916" evidence="2">
    <location>
        <begin position="31"/>
        <end position="341"/>
    </location>
</feature>
<dbReference type="PROSITE" id="PS51318">
    <property type="entry name" value="TAT"/>
    <property type="match status" value="1"/>
</dbReference>
<evidence type="ECO:0000256" key="1">
    <source>
        <dbReference type="ARBA" id="ARBA00009820"/>
    </source>
</evidence>
<keyword evidence="2" id="KW-0732">Signal</keyword>